<evidence type="ECO:0000313" key="4">
    <source>
        <dbReference type="Proteomes" id="UP000029712"/>
    </source>
</evidence>
<proteinExistence type="predicted"/>
<dbReference type="InterPro" id="IPR006864">
    <property type="entry name" value="LMP_rpt"/>
</dbReference>
<feature type="coiled-coil region" evidence="1">
    <location>
        <begin position="604"/>
        <end position="631"/>
    </location>
</feature>
<protein>
    <submittedName>
        <fullName evidence="3">Lmp protein</fullName>
    </submittedName>
</protein>
<keyword evidence="2" id="KW-0472">Membrane</keyword>
<evidence type="ECO:0000256" key="2">
    <source>
        <dbReference type="SAM" id="Phobius"/>
    </source>
</evidence>
<organism evidence="3 4">
    <name type="scientific">Metamycoplasma hominis</name>
    <name type="common">Mycoplasma hominis</name>
    <dbReference type="NCBI Taxonomy" id="2098"/>
    <lineage>
        <taxon>Bacteria</taxon>
        <taxon>Bacillati</taxon>
        <taxon>Mycoplasmatota</taxon>
        <taxon>Mycoplasmoidales</taxon>
        <taxon>Metamycoplasmataceae</taxon>
        <taxon>Metamycoplasma</taxon>
    </lineage>
</organism>
<keyword evidence="2" id="KW-0812">Transmembrane</keyword>
<name>A0A454C925_METHO</name>
<evidence type="ECO:0000256" key="1">
    <source>
        <dbReference type="SAM" id="Coils"/>
    </source>
</evidence>
<dbReference type="Proteomes" id="UP000029712">
    <property type="component" value="Chromosome"/>
</dbReference>
<feature type="coiled-coil region" evidence="1">
    <location>
        <begin position="226"/>
        <end position="253"/>
    </location>
</feature>
<feature type="transmembrane region" description="Helical" evidence="2">
    <location>
        <begin position="9"/>
        <end position="28"/>
    </location>
</feature>
<dbReference type="OrthoDB" id="9806704at2"/>
<dbReference type="AlphaFoldDB" id="A0A454C925"/>
<feature type="coiled-coil region" evidence="1">
    <location>
        <begin position="451"/>
        <end position="482"/>
    </location>
</feature>
<feature type="coiled-coil region" evidence="1">
    <location>
        <begin position="158"/>
        <end position="185"/>
    </location>
</feature>
<keyword evidence="2" id="KW-1133">Transmembrane helix</keyword>
<dbReference type="RefSeq" id="WP_036439271.1">
    <property type="nucleotide sequence ID" value="NZ_CP033021.1"/>
</dbReference>
<reference evidence="3 4" key="2">
    <citation type="submission" date="2018-10" db="EMBL/GenBank/DDBJ databases">
        <title>Detection and isolation of Mycoplasma hominis as a predominant microorganism from pelvic cavity of patient with salpingitis and tubo-ovarian abscess.</title>
        <authorList>
            <person name="Guschin A.E."/>
            <person name="Khayrullina G.A."/>
            <person name="Rakovskaya I.V."/>
            <person name="Shelenkov A.A."/>
            <person name="Shagin D.A."/>
        </authorList>
    </citation>
    <scope>NUCLEOTIDE SEQUENCE [LARGE SCALE GENOMIC DNA]</scope>
    <source>
        <strain evidence="4">TOA</strain>
    </source>
</reference>
<reference evidence="3 4" key="1">
    <citation type="submission" date="2014-08" db="EMBL/GenBank/DDBJ databases">
        <authorList>
            <person name="Kuleshov K."/>
            <person name="Dedkov V."/>
            <person name="Markelov M."/>
            <person name="Pimkina E."/>
        </authorList>
    </citation>
    <scope>NUCLEOTIDE SEQUENCE [LARGE SCALE GENOMIC DNA]</scope>
    <source>
        <strain evidence="4">TOA</strain>
    </source>
</reference>
<accession>A0A454C925</accession>
<dbReference type="Pfam" id="PF04778">
    <property type="entry name" value="LMP"/>
    <property type="match status" value="1"/>
</dbReference>
<keyword evidence="1" id="KW-0175">Coiled coil</keyword>
<gene>
    <name evidence="3" type="ORF">KN71_000385</name>
</gene>
<dbReference type="EMBL" id="CP033021">
    <property type="protein sequence ID" value="AYN65178.1"/>
    <property type="molecule type" value="Genomic_DNA"/>
</dbReference>
<sequence>MIKKRRRKLGWLTFIAGGVAITAFVLIMCRFCKKPNKQIKDRTSLNLFNKAQSELKELINSPIAKLCQTAIEQKVLNDSNKINEKSTDEEISKNTEYLNSSIALLKNKLDLAKQELEKFNMAMFQLRSLVNNKDSKSIDTKNSINALNNAKKLPFNSIEQVKSESLTLKNNIDELKLKLKEVKKSRLAEAKNKLKAIIDSEPSKYVDSSRELQIFNDSNVEEKSTLEDIDKKIDAAIRANNDLNDKIQNYKSARLSDLESSRNDLSNFIANDLKDPVYKEIADKINEKIKEVKSVGKNSTIKELQAAIKTLADAKEKAIKEKAWIDRVGIKKVLEIQRSKILLVDAEYIARFLRSGNGEPFRQKNEFNKYSGTEFLKLKNELERVSNLKDLNALDNVDYKEIWKANEDLKKYIPIINKAIKSYLYEIFEGWSDVLISKLNVWDKYCYSPKYTGASEKLAAFKKEIQQKNEELRAKALDAKWMDIWVTYYPQLLKLLTVDIRDKFREVYITEEAKKNNLAYQVVDLLNKLESFDLNNSKLDKQEIKDFKEKLSAKNLEIEKYLSSEETFKDYRAYNPDLWMNNLSYDIKEQEKILNDINSKISLIEESSFTNQELKNTFAELKQKLSILNKN</sequence>
<evidence type="ECO:0000313" key="3">
    <source>
        <dbReference type="EMBL" id="AYN65178.1"/>
    </source>
</evidence>